<evidence type="ECO:0000259" key="2">
    <source>
        <dbReference type="Pfam" id="PF12146"/>
    </source>
</evidence>
<evidence type="ECO:0000313" key="3">
    <source>
        <dbReference type="EMBL" id="EFC44773.1"/>
    </source>
</evidence>
<dbReference type="InterPro" id="IPR029058">
    <property type="entry name" value="AB_hydrolase_fold"/>
</dbReference>
<dbReference type="InterPro" id="IPR022742">
    <property type="entry name" value="Hydrolase_4"/>
</dbReference>
<dbReference type="PANTHER" id="PTHR43798:SF31">
    <property type="entry name" value="AB HYDROLASE SUPERFAMILY PROTEIN YCLE"/>
    <property type="match status" value="1"/>
</dbReference>
<dbReference type="Pfam" id="PF12146">
    <property type="entry name" value="Hydrolase_4"/>
    <property type="match status" value="1"/>
</dbReference>
<accession>D2VEC5</accession>
<dbReference type="VEuPathDB" id="AmoebaDB:NAEGRDRAFT_67230"/>
<proteinExistence type="predicted"/>
<dbReference type="SUPFAM" id="SSF53474">
    <property type="entry name" value="alpha/beta-Hydrolases"/>
    <property type="match status" value="1"/>
</dbReference>
<dbReference type="Gene3D" id="3.40.50.1820">
    <property type="entry name" value="alpha/beta hydrolase"/>
    <property type="match status" value="1"/>
</dbReference>
<keyword evidence="1" id="KW-0378">Hydrolase</keyword>
<evidence type="ECO:0000313" key="4">
    <source>
        <dbReference type="Proteomes" id="UP000006671"/>
    </source>
</evidence>
<dbReference type="OrthoDB" id="428974at2759"/>
<dbReference type="RefSeq" id="XP_002677517.1">
    <property type="nucleotide sequence ID" value="XM_002677471.1"/>
</dbReference>
<feature type="domain" description="Serine aminopeptidase S33" evidence="2">
    <location>
        <begin position="30"/>
        <end position="269"/>
    </location>
</feature>
<dbReference type="InParanoid" id="D2VEC5"/>
<dbReference type="STRING" id="5762.D2VEC5"/>
<dbReference type="Proteomes" id="UP000006671">
    <property type="component" value="Unassembled WGS sequence"/>
</dbReference>
<dbReference type="eggNOG" id="ENOG502QV2H">
    <property type="taxonomic scope" value="Eukaryota"/>
</dbReference>
<gene>
    <name evidence="3" type="ORF">NAEGRDRAFT_67230</name>
</gene>
<dbReference type="EMBL" id="GG738866">
    <property type="protein sequence ID" value="EFC44773.1"/>
    <property type="molecule type" value="Genomic_DNA"/>
</dbReference>
<reference evidence="3 4" key="1">
    <citation type="journal article" date="2010" name="Cell">
        <title>The genome of Naegleria gruberi illuminates early eukaryotic versatility.</title>
        <authorList>
            <person name="Fritz-Laylin L.K."/>
            <person name="Prochnik S.E."/>
            <person name="Ginger M.L."/>
            <person name="Dacks J.B."/>
            <person name="Carpenter M.L."/>
            <person name="Field M.C."/>
            <person name="Kuo A."/>
            <person name="Paredez A."/>
            <person name="Chapman J."/>
            <person name="Pham J."/>
            <person name="Shu S."/>
            <person name="Neupane R."/>
            <person name="Cipriano M."/>
            <person name="Mancuso J."/>
            <person name="Tu H."/>
            <person name="Salamov A."/>
            <person name="Lindquist E."/>
            <person name="Shapiro H."/>
            <person name="Lucas S."/>
            <person name="Grigoriev I.V."/>
            <person name="Cande W.Z."/>
            <person name="Fulton C."/>
            <person name="Rokhsar D.S."/>
            <person name="Dawson S.C."/>
        </authorList>
    </citation>
    <scope>NUCLEOTIDE SEQUENCE [LARGE SCALE GENOMIC DNA]</scope>
    <source>
        <strain evidence="3 4">NEG-M</strain>
    </source>
</reference>
<dbReference type="GeneID" id="8848307"/>
<dbReference type="OMA" id="SHNMMIE"/>
<dbReference type="InterPro" id="IPR050266">
    <property type="entry name" value="AB_hydrolase_sf"/>
</dbReference>
<evidence type="ECO:0000256" key="1">
    <source>
        <dbReference type="ARBA" id="ARBA00022801"/>
    </source>
</evidence>
<dbReference type="GO" id="GO:0016787">
    <property type="term" value="F:hydrolase activity"/>
    <property type="evidence" value="ECO:0007669"/>
    <property type="project" value="UniProtKB-KW"/>
</dbReference>
<organism evidence="4">
    <name type="scientific">Naegleria gruberi</name>
    <name type="common">Amoeba</name>
    <dbReference type="NCBI Taxonomy" id="5762"/>
    <lineage>
        <taxon>Eukaryota</taxon>
        <taxon>Discoba</taxon>
        <taxon>Heterolobosea</taxon>
        <taxon>Tetramitia</taxon>
        <taxon>Eutetramitia</taxon>
        <taxon>Vahlkampfiidae</taxon>
        <taxon>Naegleria</taxon>
    </lineage>
</organism>
<keyword evidence="4" id="KW-1185">Reference proteome</keyword>
<dbReference type="GO" id="GO:0016020">
    <property type="term" value="C:membrane"/>
    <property type="evidence" value="ECO:0007669"/>
    <property type="project" value="TreeGrafter"/>
</dbReference>
<name>D2VEC5_NAEGR</name>
<protein>
    <submittedName>
        <fullName evidence="3">Predicted protein</fullName>
    </submittedName>
</protein>
<dbReference type="KEGG" id="ngr:NAEGRDRAFT_67230"/>
<dbReference type="PANTHER" id="PTHR43798">
    <property type="entry name" value="MONOACYLGLYCEROL LIPASE"/>
    <property type="match status" value="1"/>
</dbReference>
<sequence>MTTTKLSNPTTKHDLCVYEWNDTFNDEATKPEKLVCIFHGAGGRGLQFEKTCEILAKNHPDWHFVTFDQVGHGGSFSSDISYQWSDFEFDSLYSNAEFIVNHFRNKYQQKDHKIELCIAAHSVGSGLAMRYCINHRDIVSKLILLGTKPEAPGKSPVWVFPSLFLELIRGVFSASFAKLAYHESTPIEVKEAESEHTKNNTMYMMKAICTQLIWPTQEEIATIKVKTLVISGETDGLTQPERGKVVHELIENSQFCIIEGASHNMMIEKPSILAEKIEQFFIANEQ</sequence>
<dbReference type="AlphaFoldDB" id="D2VEC5"/>